<accession>A0A1U7CR91</accession>
<dbReference type="Pfam" id="PF07963">
    <property type="entry name" value="N_methyl"/>
    <property type="match status" value="1"/>
</dbReference>
<dbReference type="NCBIfam" id="TIGR04294">
    <property type="entry name" value="pre_pil_HX9DG"/>
    <property type="match status" value="1"/>
</dbReference>
<dbReference type="NCBIfam" id="TIGR02532">
    <property type="entry name" value="IV_pilin_GFxxxE"/>
    <property type="match status" value="1"/>
</dbReference>
<reference evidence="3" key="1">
    <citation type="submission" date="2016-12" db="EMBL/GenBank/DDBJ databases">
        <title>Comparative genomics of four Isosphaeraceae planctomycetes: a common pool of plasmids and glycoside hydrolase genes.</title>
        <authorList>
            <person name="Ivanova A."/>
        </authorList>
    </citation>
    <scope>NUCLEOTIDE SEQUENCE [LARGE SCALE GENOMIC DNA]</scope>
    <source>
        <strain evidence="3">PX4</strain>
    </source>
</reference>
<dbReference type="AlphaFoldDB" id="A0A1U7CR91"/>
<evidence type="ECO:0000313" key="3">
    <source>
        <dbReference type="Proteomes" id="UP000186309"/>
    </source>
</evidence>
<dbReference type="PANTHER" id="PTHR30093">
    <property type="entry name" value="GENERAL SECRETION PATHWAY PROTEIN G"/>
    <property type="match status" value="1"/>
</dbReference>
<dbReference type="STRING" id="1387353.BSF38_02978"/>
<dbReference type="SUPFAM" id="SSF54523">
    <property type="entry name" value="Pili subunits"/>
    <property type="match status" value="1"/>
</dbReference>
<sequence length="368" mass="38285">MNSRSPYHRAFTLIELLVVIAIIAVLIALLLPAVQSAREAARRAQCVNNLKQLALATHNYHSSNNALPPLFTNFGFGSAGPNAPAGAWPLGWMVSLLGYIEQQPLFNAANYSFGASDNPNASTLSVAKVSSFVCPSESLKTGGWIASSFTNYHANFGGPASMASWSGPFVPFRADNNGNPGSNNAVTTSNMGSFGFESITDGTSNTALISEKLIGLAGYVGGATPGTSNAKRVSYQSSVSLGWDTATGSADAQAFYAACKSVPSTTAPTNPTQWSGSCWTGSHAGTLHFNSYDHLMTPNGLSCVAANSWGGAPGGFNDAITATSNHSGGVNVAMVDGSVKFIKDSISPQTWWGLGTRNQGEIISSDSY</sequence>
<evidence type="ECO:0000259" key="1">
    <source>
        <dbReference type="Pfam" id="PF07596"/>
    </source>
</evidence>
<organism evidence="2 3">
    <name type="scientific">Paludisphaera borealis</name>
    <dbReference type="NCBI Taxonomy" id="1387353"/>
    <lineage>
        <taxon>Bacteria</taxon>
        <taxon>Pseudomonadati</taxon>
        <taxon>Planctomycetota</taxon>
        <taxon>Planctomycetia</taxon>
        <taxon>Isosphaerales</taxon>
        <taxon>Isosphaeraceae</taxon>
        <taxon>Paludisphaera</taxon>
    </lineage>
</organism>
<gene>
    <name evidence="2" type="ORF">BSF38_02978</name>
</gene>
<dbReference type="RefSeq" id="WP_076346833.1">
    <property type="nucleotide sequence ID" value="NZ_CP019082.1"/>
</dbReference>
<dbReference type="InterPro" id="IPR012902">
    <property type="entry name" value="N_methyl_site"/>
</dbReference>
<dbReference type="InterPro" id="IPR011453">
    <property type="entry name" value="DUF1559"/>
</dbReference>
<dbReference type="PANTHER" id="PTHR30093:SF2">
    <property type="entry name" value="TYPE II SECRETION SYSTEM PROTEIN H"/>
    <property type="match status" value="1"/>
</dbReference>
<feature type="domain" description="DUF1559" evidence="1">
    <location>
        <begin position="35"/>
        <end position="290"/>
    </location>
</feature>
<feature type="domain" description="DUF1559" evidence="1">
    <location>
        <begin position="318"/>
        <end position="348"/>
    </location>
</feature>
<keyword evidence="3" id="KW-1185">Reference proteome</keyword>
<dbReference type="OrthoDB" id="249859at2"/>
<dbReference type="Proteomes" id="UP000186309">
    <property type="component" value="Chromosome"/>
</dbReference>
<dbReference type="Pfam" id="PF07596">
    <property type="entry name" value="SBP_bac_10"/>
    <property type="match status" value="2"/>
</dbReference>
<name>A0A1U7CR91_9BACT</name>
<dbReference type="InterPro" id="IPR027558">
    <property type="entry name" value="Pre_pil_HX9DG_C"/>
</dbReference>
<evidence type="ECO:0000313" key="2">
    <source>
        <dbReference type="EMBL" id="APW61464.1"/>
    </source>
</evidence>
<proteinExistence type="predicted"/>
<dbReference type="KEGG" id="pbor:BSF38_02978"/>
<dbReference type="InterPro" id="IPR045584">
    <property type="entry name" value="Pilin-like"/>
</dbReference>
<protein>
    <recommendedName>
        <fullName evidence="1">DUF1559 domain-containing protein</fullName>
    </recommendedName>
</protein>
<dbReference type="EMBL" id="CP019082">
    <property type="protein sequence ID" value="APW61464.1"/>
    <property type="molecule type" value="Genomic_DNA"/>
</dbReference>
<dbReference type="Gene3D" id="3.30.700.10">
    <property type="entry name" value="Glycoprotein, Type 4 Pilin"/>
    <property type="match status" value="1"/>
</dbReference>